<sequence length="119" mass="12339">MGIFSRRGGAEPPPVTGPFRFTVTNVFVVPVRGVVFTGQVVSGAIRTGQRARLPLPTGPREATVAAIEVRRRKRGHAAEGEEAALYLDGVTAADLPRDLAAGGAVLDPGPLRGLEITGG</sequence>
<dbReference type="Gene3D" id="2.40.30.10">
    <property type="entry name" value="Translation factors"/>
    <property type="match status" value="1"/>
</dbReference>
<dbReference type="EMBL" id="JBEZVI010000030">
    <property type="protein sequence ID" value="MEU3713813.1"/>
    <property type="molecule type" value="Genomic_DNA"/>
</dbReference>
<organism evidence="1 2">
    <name type="scientific">Streptomyces catenulae</name>
    <dbReference type="NCBI Taxonomy" id="66875"/>
    <lineage>
        <taxon>Bacteria</taxon>
        <taxon>Bacillati</taxon>
        <taxon>Actinomycetota</taxon>
        <taxon>Actinomycetes</taxon>
        <taxon>Kitasatosporales</taxon>
        <taxon>Streptomycetaceae</taxon>
        <taxon>Streptomyces</taxon>
    </lineage>
</organism>
<proteinExistence type="predicted"/>
<keyword evidence="2" id="KW-1185">Reference proteome</keyword>
<dbReference type="InterPro" id="IPR009000">
    <property type="entry name" value="Transl_B-barrel_sf"/>
</dbReference>
<comment type="caution">
    <text evidence="1">The sequence shown here is derived from an EMBL/GenBank/DDBJ whole genome shotgun (WGS) entry which is preliminary data.</text>
</comment>
<dbReference type="SUPFAM" id="SSF50447">
    <property type="entry name" value="Translation proteins"/>
    <property type="match status" value="1"/>
</dbReference>
<accession>A0ABV2Z728</accession>
<evidence type="ECO:0000313" key="2">
    <source>
        <dbReference type="Proteomes" id="UP001550853"/>
    </source>
</evidence>
<evidence type="ECO:0000313" key="1">
    <source>
        <dbReference type="EMBL" id="MEU3713813.1"/>
    </source>
</evidence>
<reference evidence="1 2" key="1">
    <citation type="submission" date="2024-06" db="EMBL/GenBank/DDBJ databases">
        <title>The Natural Products Discovery Center: Release of the First 8490 Sequenced Strains for Exploring Actinobacteria Biosynthetic Diversity.</title>
        <authorList>
            <person name="Kalkreuter E."/>
            <person name="Kautsar S.A."/>
            <person name="Yang D."/>
            <person name="Bader C.D."/>
            <person name="Teijaro C.N."/>
            <person name="Fluegel L."/>
            <person name="Davis C.M."/>
            <person name="Simpson J.R."/>
            <person name="Lauterbach L."/>
            <person name="Steele A.D."/>
            <person name="Gui C."/>
            <person name="Meng S."/>
            <person name="Li G."/>
            <person name="Viehrig K."/>
            <person name="Ye F."/>
            <person name="Su P."/>
            <person name="Kiefer A.F."/>
            <person name="Nichols A."/>
            <person name="Cepeda A.J."/>
            <person name="Yan W."/>
            <person name="Fan B."/>
            <person name="Jiang Y."/>
            <person name="Adhikari A."/>
            <person name="Zheng C.-J."/>
            <person name="Schuster L."/>
            <person name="Cowan T.M."/>
            <person name="Smanski M.J."/>
            <person name="Chevrette M.G."/>
            <person name="De Carvalho L.P.S."/>
            <person name="Shen B."/>
        </authorList>
    </citation>
    <scope>NUCLEOTIDE SEQUENCE [LARGE SCALE GENOMIC DNA]</scope>
    <source>
        <strain evidence="1 2">NPDC033039</strain>
    </source>
</reference>
<dbReference type="RefSeq" id="WP_030288678.1">
    <property type="nucleotide sequence ID" value="NZ_JBEZVI010000030.1"/>
</dbReference>
<dbReference type="PANTHER" id="PTHR43721:SF22">
    <property type="entry name" value="ELONGATION FACTOR TU, MITOCHONDRIAL"/>
    <property type="match status" value="1"/>
</dbReference>
<dbReference type="PANTHER" id="PTHR43721">
    <property type="entry name" value="ELONGATION FACTOR TU-RELATED"/>
    <property type="match status" value="1"/>
</dbReference>
<evidence type="ECO:0008006" key="3">
    <source>
        <dbReference type="Google" id="ProtNLM"/>
    </source>
</evidence>
<gene>
    <name evidence="1" type="ORF">AB0E61_27410</name>
</gene>
<dbReference type="InterPro" id="IPR050055">
    <property type="entry name" value="EF-Tu_GTPase"/>
</dbReference>
<dbReference type="Proteomes" id="UP001550853">
    <property type="component" value="Unassembled WGS sequence"/>
</dbReference>
<protein>
    <recommendedName>
        <fullName evidence="3">Elongation factor Tu</fullName>
    </recommendedName>
</protein>
<name>A0ABV2Z728_9ACTN</name>